<dbReference type="GO" id="GO:0003700">
    <property type="term" value="F:DNA-binding transcription factor activity"/>
    <property type="evidence" value="ECO:0007669"/>
    <property type="project" value="InterPro"/>
</dbReference>
<accession>A0A511TIJ1</accession>
<evidence type="ECO:0000313" key="5">
    <source>
        <dbReference type="Proteomes" id="UP000183760"/>
    </source>
</evidence>
<dbReference type="EMBL" id="FOIB01000018">
    <property type="protein sequence ID" value="SEU42075.1"/>
    <property type="molecule type" value="Genomic_DNA"/>
</dbReference>
<evidence type="ECO:0000313" key="4">
    <source>
        <dbReference type="EMBL" id="SEU42075.1"/>
    </source>
</evidence>
<name>A0A511TIJ1_MYXFU</name>
<dbReference type="PANTHER" id="PTHR30204:SF97">
    <property type="entry name" value="MERR FAMILY REGULATORY PROTEIN"/>
    <property type="match status" value="1"/>
</dbReference>
<dbReference type="Gene3D" id="1.10.1660.10">
    <property type="match status" value="1"/>
</dbReference>
<evidence type="ECO:0000313" key="3">
    <source>
        <dbReference type="EMBL" id="GEN13162.1"/>
    </source>
</evidence>
<dbReference type="PROSITE" id="PS50937">
    <property type="entry name" value="HTH_MERR_2"/>
    <property type="match status" value="1"/>
</dbReference>
<dbReference type="InterPro" id="IPR009061">
    <property type="entry name" value="DNA-bd_dom_put_sf"/>
</dbReference>
<dbReference type="EMBL" id="BJXR01000075">
    <property type="protein sequence ID" value="GEN13162.1"/>
    <property type="molecule type" value="Genomic_DNA"/>
</dbReference>
<protein>
    <submittedName>
        <fullName evidence="4">MerR family regulatory protein</fullName>
    </submittedName>
</protein>
<proteinExistence type="predicted"/>
<evidence type="ECO:0000259" key="2">
    <source>
        <dbReference type="PROSITE" id="PS50937"/>
    </source>
</evidence>
<dbReference type="InterPro" id="IPR047057">
    <property type="entry name" value="MerR_fam"/>
</dbReference>
<dbReference type="PRINTS" id="PR00040">
    <property type="entry name" value="HTHMERR"/>
</dbReference>
<dbReference type="PROSITE" id="PS00552">
    <property type="entry name" value="HTH_MERR_1"/>
    <property type="match status" value="1"/>
</dbReference>
<keyword evidence="5" id="KW-1185">Reference proteome</keyword>
<dbReference type="Proteomes" id="UP000321514">
    <property type="component" value="Unassembled WGS sequence"/>
</dbReference>
<dbReference type="SMART" id="SM00422">
    <property type="entry name" value="HTH_MERR"/>
    <property type="match status" value="1"/>
</dbReference>
<dbReference type="Proteomes" id="UP000183760">
    <property type="component" value="Unassembled WGS sequence"/>
</dbReference>
<organism evidence="3 6">
    <name type="scientific">Myxococcus fulvus</name>
    <dbReference type="NCBI Taxonomy" id="33"/>
    <lineage>
        <taxon>Bacteria</taxon>
        <taxon>Pseudomonadati</taxon>
        <taxon>Myxococcota</taxon>
        <taxon>Myxococcia</taxon>
        <taxon>Myxococcales</taxon>
        <taxon>Cystobacterineae</taxon>
        <taxon>Myxococcaceae</taxon>
        <taxon>Myxococcus</taxon>
    </lineage>
</organism>
<dbReference type="PANTHER" id="PTHR30204">
    <property type="entry name" value="REDOX-CYCLING DRUG-SENSING TRANSCRIPTIONAL ACTIVATOR SOXR"/>
    <property type="match status" value="1"/>
</dbReference>
<reference evidence="3 6" key="2">
    <citation type="submission" date="2019-07" db="EMBL/GenBank/DDBJ databases">
        <title>Whole genome shotgun sequence of Myxococcus fulvus NBRC 100333.</title>
        <authorList>
            <person name="Hosoyama A."/>
            <person name="Uohara A."/>
            <person name="Ohji S."/>
            <person name="Ichikawa N."/>
        </authorList>
    </citation>
    <scope>NUCLEOTIDE SEQUENCE [LARGE SCALE GENOMIC DNA]</scope>
    <source>
        <strain evidence="3 6">NBRC 100333</strain>
    </source>
</reference>
<dbReference type="GO" id="GO:0003677">
    <property type="term" value="F:DNA binding"/>
    <property type="evidence" value="ECO:0007669"/>
    <property type="project" value="UniProtKB-KW"/>
</dbReference>
<comment type="caution">
    <text evidence="3">The sequence shown here is derived from an EMBL/GenBank/DDBJ whole genome shotgun (WGS) entry which is preliminary data.</text>
</comment>
<dbReference type="InterPro" id="IPR000551">
    <property type="entry name" value="MerR-type_HTH_dom"/>
</dbReference>
<dbReference type="SUPFAM" id="SSF46955">
    <property type="entry name" value="Putative DNA-binding domain"/>
    <property type="match status" value="1"/>
</dbReference>
<evidence type="ECO:0000313" key="6">
    <source>
        <dbReference type="Proteomes" id="UP000321514"/>
    </source>
</evidence>
<dbReference type="AlphaFoldDB" id="A0A511TIJ1"/>
<keyword evidence="1" id="KW-0238">DNA-binding</keyword>
<feature type="domain" description="HTH merR-type" evidence="2">
    <location>
        <begin position="1"/>
        <end position="45"/>
    </location>
</feature>
<dbReference type="RefSeq" id="WP_245772695.1">
    <property type="nucleotide sequence ID" value="NZ_BJXR01000075.1"/>
</dbReference>
<evidence type="ECO:0000256" key="1">
    <source>
        <dbReference type="ARBA" id="ARBA00023125"/>
    </source>
</evidence>
<gene>
    <name evidence="3" type="ORF">MFU01_81990</name>
    <name evidence="4" type="ORF">SAMN05443572_11844</name>
</gene>
<reference evidence="4 5" key="1">
    <citation type="submission" date="2016-10" db="EMBL/GenBank/DDBJ databases">
        <authorList>
            <person name="Varghese N."/>
            <person name="Submissions S."/>
        </authorList>
    </citation>
    <scope>NUCLEOTIDE SEQUENCE [LARGE SCALE GENOMIC DNA]</scope>
    <source>
        <strain evidence="4 5">DSM 16525</strain>
    </source>
</reference>
<dbReference type="Pfam" id="PF00376">
    <property type="entry name" value="MerR"/>
    <property type="match status" value="1"/>
</dbReference>
<sequence>MLSISQFSKRCGISASALRFYERKGLLVPVERQENGYRAYSPQQVVEARFRCPLGARRWPRGCSRSRSRTSTCAA</sequence>